<dbReference type="RefSeq" id="WP_173695945.1">
    <property type="nucleotide sequence ID" value="NZ_CP016090.1"/>
</dbReference>
<comment type="similarity">
    <text evidence="1">Belongs to the glycosyl hydrolase 3 family.</text>
</comment>
<evidence type="ECO:0000313" key="9">
    <source>
        <dbReference type="Proteomes" id="UP000821656"/>
    </source>
</evidence>
<evidence type="ECO:0000256" key="2">
    <source>
        <dbReference type="ARBA" id="ARBA00022737"/>
    </source>
</evidence>
<dbReference type="InterPro" id="IPR037524">
    <property type="entry name" value="PA14/GLEYA"/>
</dbReference>
<feature type="region of interest" description="Disordered" evidence="5">
    <location>
        <begin position="994"/>
        <end position="1041"/>
    </location>
</feature>
<evidence type="ECO:0000259" key="7">
    <source>
        <dbReference type="PROSITE" id="PS51820"/>
    </source>
</evidence>
<feature type="region of interest" description="Disordered" evidence="5">
    <location>
        <begin position="799"/>
        <end position="832"/>
    </location>
</feature>
<organism evidence="8 9">
    <name type="scientific">Clostridium beijerinckii</name>
    <name type="common">Clostridium MP</name>
    <dbReference type="NCBI Taxonomy" id="1520"/>
    <lineage>
        <taxon>Bacteria</taxon>
        <taxon>Bacillati</taxon>
        <taxon>Bacillota</taxon>
        <taxon>Clostridia</taxon>
        <taxon>Eubacteriales</taxon>
        <taxon>Clostridiaceae</taxon>
        <taxon>Clostridium</taxon>
    </lineage>
</organism>
<feature type="repeat" description="Cell wall-binding" evidence="4">
    <location>
        <begin position="1081"/>
        <end position="1101"/>
    </location>
</feature>
<keyword evidence="3 8" id="KW-0378">Hydrolase</keyword>
<dbReference type="PROSITE" id="PS51170">
    <property type="entry name" value="CW"/>
    <property type="match status" value="5"/>
</dbReference>
<protein>
    <submittedName>
        <fullName evidence="8">Beta-glucosidase-like glycosyl hydrolase/glucan-binding YG repeat protein</fullName>
    </submittedName>
</protein>
<evidence type="ECO:0000313" key="8">
    <source>
        <dbReference type="EMBL" id="NRV07485.1"/>
    </source>
</evidence>
<feature type="chain" id="PRO_5043273684" evidence="6">
    <location>
        <begin position="29"/>
        <end position="1183"/>
    </location>
</feature>
<dbReference type="InterPro" id="IPR018337">
    <property type="entry name" value="Cell_wall/Cho-bd_repeat"/>
</dbReference>
<dbReference type="GO" id="GO:0009251">
    <property type="term" value="P:glucan catabolic process"/>
    <property type="evidence" value="ECO:0007669"/>
    <property type="project" value="TreeGrafter"/>
</dbReference>
<evidence type="ECO:0000256" key="5">
    <source>
        <dbReference type="SAM" id="MobiDB-lite"/>
    </source>
</evidence>
<name>A0A9Q5GJW3_CLOBE</name>
<dbReference type="PROSITE" id="PS51820">
    <property type="entry name" value="PA14"/>
    <property type="match status" value="1"/>
</dbReference>
<dbReference type="InterPro" id="IPR002772">
    <property type="entry name" value="Glyco_hydro_3_C"/>
</dbReference>
<dbReference type="InterPro" id="IPR036962">
    <property type="entry name" value="Glyco_hydro_3_N_sf"/>
</dbReference>
<dbReference type="Pfam" id="PF01915">
    <property type="entry name" value="Glyco_hydro_3_C"/>
    <property type="match status" value="1"/>
</dbReference>
<evidence type="ECO:0000256" key="4">
    <source>
        <dbReference type="PROSITE-ProRule" id="PRU00591"/>
    </source>
</evidence>
<dbReference type="Gene3D" id="2.10.270.10">
    <property type="entry name" value="Cholin Binding"/>
    <property type="match status" value="1"/>
</dbReference>
<proteinExistence type="inferred from homology"/>
<keyword evidence="2" id="KW-0677">Repeat</keyword>
<dbReference type="Gene3D" id="3.40.50.1700">
    <property type="entry name" value="Glycoside hydrolase family 3 C-terminal domain"/>
    <property type="match status" value="2"/>
</dbReference>
<evidence type="ECO:0000256" key="3">
    <source>
        <dbReference type="ARBA" id="ARBA00022801"/>
    </source>
</evidence>
<dbReference type="Gene3D" id="2.60.40.10">
    <property type="entry name" value="Immunoglobulins"/>
    <property type="match status" value="1"/>
</dbReference>
<dbReference type="EMBL" id="JABSXK010000001">
    <property type="protein sequence ID" value="NRV07485.1"/>
    <property type="molecule type" value="Genomic_DNA"/>
</dbReference>
<dbReference type="InterPro" id="IPR026891">
    <property type="entry name" value="Fn3-like"/>
</dbReference>
<feature type="repeat" description="Cell wall-binding" evidence="4">
    <location>
        <begin position="1123"/>
        <end position="1143"/>
    </location>
</feature>
<keyword evidence="6" id="KW-0732">Signal</keyword>
<dbReference type="InterPro" id="IPR050288">
    <property type="entry name" value="Cellulose_deg_GH3"/>
</dbReference>
<dbReference type="SUPFAM" id="SSF51445">
    <property type="entry name" value="(Trans)glycosidases"/>
    <property type="match status" value="1"/>
</dbReference>
<dbReference type="InterPro" id="IPR017853">
    <property type="entry name" value="GH"/>
</dbReference>
<comment type="caution">
    <text evidence="8">The sequence shown here is derived from an EMBL/GenBank/DDBJ whole genome shotgun (WGS) entry which is preliminary data.</text>
</comment>
<dbReference type="PANTHER" id="PTHR42715">
    <property type="entry name" value="BETA-GLUCOSIDASE"/>
    <property type="match status" value="1"/>
</dbReference>
<feature type="repeat" description="Cell wall-binding" evidence="4">
    <location>
        <begin position="1102"/>
        <end position="1122"/>
    </location>
</feature>
<dbReference type="AlphaFoldDB" id="A0A9Q5GJW3"/>
<gene>
    <name evidence="8" type="ORF">DFH45_000448</name>
</gene>
<feature type="repeat" description="Cell wall-binding" evidence="4">
    <location>
        <begin position="1061"/>
        <end position="1080"/>
    </location>
</feature>
<dbReference type="InterPro" id="IPR013783">
    <property type="entry name" value="Ig-like_fold"/>
</dbReference>
<dbReference type="InterPro" id="IPR001764">
    <property type="entry name" value="Glyco_hydro_3_N"/>
</dbReference>
<feature type="compositionally biased region" description="Low complexity" evidence="5">
    <location>
        <begin position="999"/>
        <end position="1030"/>
    </location>
</feature>
<sequence>MKRYDKRFICTVLGGMVLASCFSTATHAAETKVFPKYYEKKYIKEEDKATISEKVEALIKTMTEDEKLEMLGGNKEKLDKNGAAGYMVGVPRLGVPEIKMHDGPAGVTSIHETTGLPTGMVLGSTWSTDEAKKYGEVLGSDNVSQGGNWQLGTQLDVSRIPQWSRSKDTFGEDPYLNGTLGTAEVEAVQNTGAAAMIKHFAGYGSNGDFSASVTIDEQTLHEIYGTSFEKAIKEGDAASLMTSYNKVNGKWMSANDDILLGILRDQWKFDGPTCNDWGGNHEFDVGLGNDIEMPSKSYNSPDAVRAAIKAGTLTWDQVNNAIRHTLTAMGKVGYLSLVKIDPDTGLCIEEPGRTDPIALKDTYDEDVNSDVQDRNNQIAEEVAEKGAVLLKNDNNALPLANSDYAGDNKVSMIGLGAMNLISGIGGERSYGVLKYMQSPYEAVSDMIGNHGNSSTTGAAVSTVEGKVGLDVVGTTIPVDYIYQSAIGTEHGWIRVDNNNSLTTTSESVIESDDTSDSETTTSAAVTTTTDDAVTITTDDAVTTTTNAAVTIDNVIDFTTGTKDYKNGPNGTAFANGEDYTWTGYLEAPESGEYTLTLESIGGTTNAKIQLTEDGNAQSIGSSSSRQGSQWGWSNIVSTKEGMDINSNTFSLEQGKRYKITVTGIDKPSDLQDDKDLQLRMAWITPSQKKQNYEEAVAAASDSKTVVFFAWHNTSAGAGQTSNTDSIALPSDQLDLLKDVSKAVKANNGKLIVVLNTSDAISYEGDWLDDADAVLQMYYPGQAGGKATANLLLGKVNPSGKLTQTEPMKDTDTLVTDSEEDKEERGGKSNGNGSLVDINYSEGIYTGYRWYDKEEVTPAFDFGHGLSYTTFEYSDLKIKENDNNGFDATFTVKNTGDVTGSEVAQVYLGEAQVPSGVQMAKEQLAGFARIENLNPGESKQVTVTINQRSLSYWDTNSTLITRADGTQDKWKVATGERKVMIGSASDDIRLEDNIDVKDTTSGGNSSSGSSHHHSSGSSSSSASTTSDSNNGKPDSTEVAVKNKWSKNSDGTWSFINSNGEKATGWVQDGNNWYRLDTSGKMQTGWIKDTDGTWYYLSNNGAMSTGWLKDTDGKWYYLNSNGAMKTGWLEDTDGRWYYLNSDGSMKTGWFKDADGKWYYFNNSGDMATNTTIDGFEIDSTGAWIS</sequence>
<evidence type="ECO:0000256" key="6">
    <source>
        <dbReference type="SAM" id="SignalP"/>
    </source>
</evidence>
<feature type="repeat" description="Cell wall-binding" evidence="4">
    <location>
        <begin position="1144"/>
        <end position="1164"/>
    </location>
</feature>
<dbReference type="Pfam" id="PF19127">
    <property type="entry name" value="Choline_bind_3"/>
    <property type="match status" value="2"/>
</dbReference>
<dbReference type="GO" id="GO:0008422">
    <property type="term" value="F:beta-glucosidase activity"/>
    <property type="evidence" value="ECO:0007669"/>
    <property type="project" value="TreeGrafter"/>
</dbReference>
<dbReference type="Proteomes" id="UP000821656">
    <property type="component" value="Unassembled WGS sequence"/>
</dbReference>
<reference evidence="8" key="1">
    <citation type="submission" date="2020-05" db="EMBL/GenBank/DDBJ databases">
        <title>Genomic insights into acetone-butanol-ethanol (ABE) fermentation by sequencing solventogenic clostridia strains.</title>
        <authorList>
            <person name="Brown S."/>
        </authorList>
    </citation>
    <scope>NUCLEOTIDE SEQUENCE</scope>
    <source>
        <strain evidence="8">DJ126</strain>
    </source>
</reference>
<dbReference type="Pfam" id="PF00933">
    <property type="entry name" value="Glyco_hydro_3"/>
    <property type="match status" value="1"/>
</dbReference>
<dbReference type="SMART" id="SM01217">
    <property type="entry name" value="Fn3_like"/>
    <property type="match status" value="1"/>
</dbReference>
<evidence type="ECO:0000256" key="1">
    <source>
        <dbReference type="ARBA" id="ARBA00005336"/>
    </source>
</evidence>
<dbReference type="Pfam" id="PF14310">
    <property type="entry name" value="Fn3-like"/>
    <property type="match status" value="1"/>
</dbReference>
<feature type="domain" description="PA14" evidence="7">
    <location>
        <begin position="520"/>
        <end position="696"/>
    </location>
</feature>
<dbReference type="SUPFAM" id="SSF69360">
    <property type="entry name" value="Cell wall binding repeat"/>
    <property type="match status" value="1"/>
</dbReference>
<dbReference type="PANTHER" id="PTHR42715:SF10">
    <property type="entry name" value="BETA-GLUCOSIDASE"/>
    <property type="match status" value="1"/>
</dbReference>
<dbReference type="SUPFAM" id="SSF52279">
    <property type="entry name" value="Beta-D-glucan exohydrolase, C-terminal domain"/>
    <property type="match status" value="1"/>
</dbReference>
<accession>A0A9Q5GJW3</accession>
<dbReference type="InterPro" id="IPR036881">
    <property type="entry name" value="Glyco_hydro_3_C_sf"/>
</dbReference>
<feature type="region of interest" description="Disordered" evidence="5">
    <location>
        <begin position="504"/>
        <end position="523"/>
    </location>
</feature>
<dbReference type="PROSITE" id="PS51257">
    <property type="entry name" value="PROKAR_LIPOPROTEIN"/>
    <property type="match status" value="1"/>
</dbReference>
<dbReference type="PRINTS" id="PR00133">
    <property type="entry name" value="GLHYDRLASE3"/>
</dbReference>
<dbReference type="Gene3D" id="3.20.20.300">
    <property type="entry name" value="Glycoside hydrolase, family 3, N-terminal domain"/>
    <property type="match status" value="1"/>
</dbReference>
<feature type="signal peptide" evidence="6">
    <location>
        <begin position="1"/>
        <end position="28"/>
    </location>
</feature>